<feature type="transmembrane region" description="Helical" evidence="2">
    <location>
        <begin position="120"/>
        <end position="142"/>
    </location>
</feature>
<feature type="region of interest" description="Disordered" evidence="1">
    <location>
        <begin position="279"/>
        <end position="300"/>
    </location>
</feature>
<comment type="caution">
    <text evidence="3">The sequence shown here is derived from an EMBL/GenBank/DDBJ whole genome shotgun (WGS) entry which is preliminary data.</text>
</comment>
<evidence type="ECO:0000256" key="2">
    <source>
        <dbReference type="SAM" id="Phobius"/>
    </source>
</evidence>
<keyword evidence="2" id="KW-1133">Transmembrane helix</keyword>
<dbReference type="EMBL" id="SKCS01000051">
    <property type="protein sequence ID" value="TNN19300.1"/>
    <property type="molecule type" value="Genomic_DNA"/>
</dbReference>
<feature type="compositionally biased region" description="Polar residues" evidence="1">
    <location>
        <begin position="279"/>
        <end position="291"/>
    </location>
</feature>
<keyword evidence="2" id="KW-0472">Membrane</keyword>
<dbReference type="AlphaFoldDB" id="A0A4Z2DT31"/>
<dbReference type="Proteomes" id="UP000311919">
    <property type="component" value="Unassembled WGS sequence"/>
</dbReference>
<organism evidence="3 4">
    <name type="scientific">Schistosoma japonicum</name>
    <name type="common">Blood fluke</name>
    <dbReference type="NCBI Taxonomy" id="6182"/>
    <lineage>
        <taxon>Eukaryota</taxon>
        <taxon>Metazoa</taxon>
        <taxon>Spiralia</taxon>
        <taxon>Lophotrochozoa</taxon>
        <taxon>Platyhelminthes</taxon>
        <taxon>Trematoda</taxon>
        <taxon>Digenea</taxon>
        <taxon>Strigeidida</taxon>
        <taxon>Schistosomatoidea</taxon>
        <taxon>Schistosomatidae</taxon>
        <taxon>Schistosoma</taxon>
    </lineage>
</organism>
<gene>
    <name evidence="3" type="ORF">EWB00_009036</name>
</gene>
<protein>
    <submittedName>
        <fullName evidence="3">Uncharacterized protein</fullName>
    </submittedName>
</protein>
<evidence type="ECO:0000313" key="4">
    <source>
        <dbReference type="Proteomes" id="UP000311919"/>
    </source>
</evidence>
<dbReference type="OrthoDB" id="6243023at2759"/>
<keyword evidence="4" id="KW-1185">Reference proteome</keyword>
<accession>A0A4Z2DT31</accession>
<evidence type="ECO:0000256" key="1">
    <source>
        <dbReference type="SAM" id="MobiDB-lite"/>
    </source>
</evidence>
<sequence length="560" mass="64656">MNKCKTNKQISFSNNCKQYVRKSSLPIQLDHVDQRYYELLKLYTTPENYCQRECLNNTITTDCYDFQKPLATTNTILSNSNNSAELPNSISLFCCLHSKKVHYLINCCSSPRFQRIMYHLILILLGISIVLSIILLLLGIFLNYRACLTTGCILGIASFGALLHGCLRHRTLPNSPIPIILSTSCMHPIRNKLPISMNKISRKLSHEQQQQQLQQLPYDYSINPLIKHQYLAPIDCHYINNQRHIHCNNNHNKNTEVLIERNFDDLDQSYQLQTVNDMHSGHLKTNGNTECSSDTSSSSSSLALSMTAPLAQIITKMTTTSTHEYKNNKNNDQTTHVHKHRLKYGDNCKLTNYINYKICRSNLSSSYPIDYEHQEDLMNNPQITNNESQMYTPKSYSCSSSPLSHSIGTSNIQQSHIIHSDLCNADFPPEINIESHDPCKPINIWRQNQSTYSENNHSNVFTTDNDKQSNQYSSNHSLVINKNNQVNHINGQLKHFHSFMIYPKLSNKILLRNYLNLLNRLYHHVDHSQQLSYTNEHFTNEYGNDLFGPHAWQSWKNWVD</sequence>
<proteinExistence type="predicted"/>
<reference evidence="3 4" key="1">
    <citation type="submission" date="2019-03" db="EMBL/GenBank/DDBJ databases">
        <title>An improved genome assembly of the fluke Schistosoma japonicum.</title>
        <authorList>
            <person name="Hu W."/>
            <person name="Luo F."/>
            <person name="Yin M."/>
            <person name="Mo X."/>
            <person name="Sun C."/>
            <person name="Wu Q."/>
            <person name="Zhu B."/>
            <person name="Xiang M."/>
            <person name="Wang J."/>
            <person name="Wang Y."/>
            <person name="Zhang T."/>
            <person name="Xu B."/>
            <person name="Zheng H."/>
            <person name="Feng Z."/>
        </authorList>
    </citation>
    <scope>NUCLEOTIDE SEQUENCE [LARGE SCALE GENOMIC DNA]</scope>
    <source>
        <strain evidence="3">HuSjv2</strain>
        <tissue evidence="3">Worms</tissue>
    </source>
</reference>
<keyword evidence="2" id="KW-0812">Transmembrane</keyword>
<evidence type="ECO:0000313" key="3">
    <source>
        <dbReference type="EMBL" id="TNN19300.1"/>
    </source>
</evidence>
<name>A0A4Z2DT31_SCHJA</name>